<evidence type="ECO:0000256" key="5">
    <source>
        <dbReference type="ARBA" id="ARBA00022989"/>
    </source>
</evidence>
<organism evidence="9 10">
    <name type="scientific">Peribacillus saganii</name>
    <dbReference type="NCBI Taxonomy" id="2303992"/>
    <lineage>
        <taxon>Bacteria</taxon>
        <taxon>Bacillati</taxon>
        <taxon>Bacillota</taxon>
        <taxon>Bacilli</taxon>
        <taxon>Bacillales</taxon>
        <taxon>Bacillaceae</taxon>
        <taxon>Peribacillus</taxon>
    </lineage>
</organism>
<feature type="transmembrane region" description="Helical" evidence="7">
    <location>
        <begin position="58"/>
        <end position="83"/>
    </location>
</feature>
<keyword evidence="5 7" id="KW-1133">Transmembrane helix</keyword>
<comment type="similarity">
    <text evidence="2">Belongs to the peptidase S54 family.</text>
</comment>
<feature type="domain" description="Peptidase S54 rhomboid" evidence="8">
    <location>
        <begin position="56"/>
        <end position="192"/>
    </location>
</feature>
<protein>
    <submittedName>
        <fullName evidence="9">Rhomboid family intramembrane serine protease</fullName>
    </submittedName>
</protein>
<sequence length="200" mass="22291">MFTRTESFQQFIKFYPAVTIFAGIILIAFLLTSSWYLPGHFFFEKLAGVNLYIAQGEYWRLITPIFVHSSFSHLLFNAFSLVIFGPALERITGSFLFSLFFLAAGLAANAATYLIQPLTYTHVGASGAIYGILGFFLFLVLLKKDRLSKQNSQTILTLVAVGLIMTFIQPQINVLGHLGGLTAGFLLAPAFLYIAKEERR</sequence>
<keyword evidence="3 7" id="KW-0812">Transmembrane</keyword>
<comment type="caution">
    <text evidence="9">The sequence shown here is derived from an EMBL/GenBank/DDBJ whole genome shotgun (WGS) entry which is preliminary data.</text>
</comment>
<evidence type="ECO:0000256" key="2">
    <source>
        <dbReference type="ARBA" id="ARBA00009045"/>
    </source>
</evidence>
<dbReference type="GO" id="GO:0016020">
    <property type="term" value="C:membrane"/>
    <property type="evidence" value="ECO:0007669"/>
    <property type="project" value="UniProtKB-SubCell"/>
</dbReference>
<dbReference type="SUPFAM" id="SSF144091">
    <property type="entry name" value="Rhomboid-like"/>
    <property type="match status" value="1"/>
</dbReference>
<dbReference type="InterPro" id="IPR050925">
    <property type="entry name" value="Rhomboid_protease_S54"/>
</dbReference>
<comment type="subcellular location">
    <subcellularLocation>
        <location evidence="1">Membrane</location>
        <topology evidence="1">Multi-pass membrane protein</topology>
    </subcellularLocation>
</comment>
<feature type="transmembrane region" description="Helical" evidence="7">
    <location>
        <begin position="121"/>
        <end position="142"/>
    </location>
</feature>
<dbReference type="Proteomes" id="UP000264541">
    <property type="component" value="Unassembled WGS sequence"/>
</dbReference>
<dbReference type="OrthoDB" id="9813074at2"/>
<reference evidence="9 10" key="1">
    <citation type="submission" date="2018-08" db="EMBL/GenBank/DDBJ databases">
        <title>Bacillus chawlae sp. nov., Bacillus glennii sp. nov., and Bacillus saganii sp. nov. Isolated from the Vehicle Assembly Building at Kennedy Space Center where the Viking Spacecraft were Assembled.</title>
        <authorList>
            <person name="Seuylemezian A."/>
            <person name="Vaishampayan P."/>
        </authorList>
    </citation>
    <scope>NUCLEOTIDE SEQUENCE [LARGE SCALE GENOMIC DNA]</scope>
    <source>
        <strain evidence="9 10">V47-23a</strain>
    </source>
</reference>
<evidence type="ECO:0000256" key="3">
    <source>
        <dbReference type="ARBA" id="ARBA00022692"/>
    </source>
</evidence>
<keyword evidence="4" id="KW-0378">Hydrolase</keyword>
<evidence type="ECO:0000256" key="6">
    <source>
        <dbReference type="ARBA" id="ARBA00023136"/>
    </source>
</evidence>
<dbReference type="GO" id="GO:0006508">
    <property type="term" value="P:proteolysis"/>
    <property type="evidence" value="ECO:0007669"/>
    <property type="project" value="UniProtKB-KW"/>
</dbReference>
<feature type="transmembrane region" description="Helical" evidence="7">
    <location>
        <begin position="154"/>
        <end position="172"/>
    </location>
</feature>
<evidence type="ECO:0000313" key="9">
    <source>
        <dbReference type="EMBL" id="RFU67388.1"/>
    </source>
</evidence>
<dbReference type="Gene3D" id="1.20.1540.10">
    <property type="entry name" value="Rhomboid-like"/>
    <property type="match status" value="1"/>
</dbReference>
<evidence type="ECO:0000256" key="1">
    <source>
        <dbReference type="ARBA" id="ARBA00004141"/>
    </source>
</evidence>
<dbReference type="PANTHER" id="PTHR43731">
    <property type="entry name" value="RHOMBOID PROTEASE"/>
    <property type="match status" value="1"/>
</dbReference>
<dbReference type="InterPro" id="IPR022764">
    <property type="entry name" value="Peptidase_S54_rhomboid_dom"/>
</dbReference>
<dbReference type="EMBL" id="QVTE01000044">
    <property type="protein sequence ID" value="RFU67388.1"/>
    <property type="molecule type" value="Genomic_DNA"/>
</dbReference>
<dbReference type="PANTHER" id="PTHR43731:SF14">
    <property type="entry name" value="PRESENILIN-ASSOCIATED RHOMBOID-LIKE PROTEIN, MITOCHONDRIAL"/>
    <property type="match status" value="1"/>
</dbReference>
<dbReference type="GO" id="GO:0004252">
    <property type="term" value="F:serine-type endopeptidase activity"/>
    <property type="evidence" value="ECO:0007669"/>
    <property type="project" value="InterPro"/>
</dbReference>
<accession>A0A372LMU5</accession>
<gene>
    <name evidence="9" type="ORF">D0469_15060</name>
</gene>
<dbReference type="RefSeq" id="WP_117327553.1">
    <property type="nucleotide sequence ID" value="NZ_QVTE01000044.1"/>
</dbReference>
<keyword evidence="10" id="KW-1185">Reference proteome</keyword>
<feature type="transmembrane region" description="Helical" evidence="7">
    <location>
        <begin position="12"/>
        <end position="38"/>
    </location>
</feature>
<evidence type="ECO:0000313" key="10">
    <source>
        <dbReference type="Proteomes" id="UP000264541"/>
    </source>
</evidence>
<dbReference type="InterPro" id="IPR035952">
    <property type="entry name" value="Rhomboid-like_sf"/>
</dbReference>
<name>A0A372LMU5_9BACI</name>
<evidence type="ECO:0000256" key="7">
    <source>
        <dbReference type="SAM" id="Phobius"/>
    </source>
</evidence>
<dbReference type="Pfam" id="PF01694">
    <property type="entry name" value="Rhomboid"/>
    <property type="match status" value="1"/>
</dbReference>
<feature type="transmembrane region" description="Helical" evidence="7">
    <location>
        <begin position="95"/>
        <end position="115"/>
    </location>
</feature>
<proteinExistence type="inferred from homology"/>
<keyword evidence="6 7" id="KW-0472">Membrane</keyword>
<feature type="transmembrane region" description="Helical" evidence="7">
    <location>
        <begin position="178"/>
        <end position="195"/>
    </location>
</feature>
<evidence type="ECO:0000256" key="4">
    <source>
        <dbReference type="ARBA" id="ARBA00022801"/>
    </source>
</evidence>
<keyword evidence="9" id="KW-0645">Protease</keyword>
<dbReference type="AlphaFoldDB" id="A0A372LMU5"/>
<evidence type="ECO:0000259" key="8">
    <source>
        <dbReference type="Pfam" id="PF01694"/>
    </source>
</evidence>